<dbReference type="Gene3D" id="3.40.190.10">
    <property type="entry name" value="Periplasmic binding protein-like II"/>
    <property type="match status" value="2"/>
</dbReference>
<gene>
    <name evidence="4" type="ORF">SAMN04487955_11013</name>
</gene>
<keyword evidence="2" id="KW-0732">Signal</keyword>
<evidence type="ECO:0000259" key="3">
    <source>
        <dbReference type="SMART" id="SM00062"/>
    </source>
</evidence>
<organism evidence="4 5">
    <name type="scientific">Halomonas korlensis</name>
    <dbReference type="NCBI Taxonomy" id="463301"/>
    <lineage>
        <taxon>Bacteria</taxon>
        <taxon>Pseudomonadati</taxon>
        <taxon>Pseudomonadota</taxon>
        <taxon>Gammaproteobacteria</taxon>
        <taxon>Oceanospirillales</taxon>
        <taxon>Halomonadaceae</taxon>
        <taxon>Halomonas</taxon>
    </lineage>
</organism>
<dbReference type="SMART" id="SM00062">
    <property type="entry name" value="PBPb"/>
    <property type="match status" value="1"/>
</dbReference>
<evidence type="ECO:0000313" key="5">
    <source>
        <dbReference type="Proteomes" id="UP000198693"/>
    </source>
</evidence>
<dbReference type="STRING" id="463301.SAMN04487955_11013"/>
<evidence type="ECO:0000256" key="1">
    <source>
        <dbReference type="ARBA" id="ARBA00010333"/>
    </source>
</evidence>
<dbReference type="InterPro" id="IPR022448">
    <property type="entry name" value="Quinoprotein_dehydrogenase"/>
</dbReference>
<dbReference type="PANTHER" id="PTHR35936">
    <property type="entry name" value="MEMBRANE-BOUND LYTIC MUREIN TRANSGLYCOSYLASE F"/>
    <property type="match status" value="1"/>
</dbReference>
<name>A0A1I7JD89_9GAMM</name>
<feature type="domain" description="Solute-binding protein family 3/N-terminal" evidence="3">
    <location>
        <begin position="38"/>
        <end position="261"/>
    </location>
</feature>
<evidence type="ECO:0000256" key="2">
    <source>
        <dbReference type="ARBA" id="ARBA00022729"/>
    </source>
</evidence>
<accession>A0A1I7JD89</accession>
<dbReference type="OrthoDB" id="176845at2"/>
<sequence length="286" mass="31530">MRIDAGRKGQAMVGLLACLAMFAGDVRADLPELTQRDRLRVCADGNNLPFTNEAGEGFENRIAELLADDLGLPLEYVWAPQVMGFVRNTLELRLCDVMIGVAAGYGFVQNTNDYYRSIYSLAVPADTDLDVSSLDDEALKGRRIGVVSETPPLVPLRRVGARVEGYALQTDTRARTPAREAIEDVAAGRTDGAVLWGPIAGYYAARQTPPLKVVPLVDDSTDARLDYRITMGVRQGEPYWKDTLNDFIDRRQDEINAILVDYDVPLLDRHGQLIQPFAASGGRDEK</sequence>
<dbReference type="PANTHER" id="PTHR35936:SF17">
    <property type="entry name" value="ARGININE-BINDING EXTRACELLULAR PROTEIN ARTP"/>
    <property type="match status" value="1"/>
</dbReference>
<keyword evidence="5" id="KW-1185">Reference proteome</keyword>
<dbReference type="RefSeq" id="WP_089796571.1">
    <property type="nucleotide sequence ID" value="NZ_FPBP01000010.1"/>
</dbReference>
<proteinExistence type="inferred from homology"/>
<dbReference type="InterPro" id="IPR001638">
    <property type="entry name" value="Solute-binding_3/MltF_N"/>
</dbReference>
<protein>
    <submittedName>
        <fullName evidence="4">Quinoprotein dehydrogenase-associated probable ABC transporter substrate-binding protein</fullName>
    </submittedName>
</protein>
<dbReference type="EMBL" id="FPBP01000010">
    <property type="protein sequence ID" value="SFU83083.1"/>
    <property type="molecule type" value="Genomic_DNA"/>
</dbReference>
<dbReference type="AlphaFoldDB" id="A0A1I7JD89"/>
<dbReference type="Proteomes" id="UP000198693">
    <property type="component" value="Unassembled WGS sequence"/>
</dbReference>
<reference evidence="5" key="1">
    <citation type="submission" date="2016-10" db="EMBL/GenBank/DDBJ databases">
        <authorList>
            <person name="Varghese N."/>
            <person name="Submissions S."/>
        </authorList>
    </citation>
    <scope>NUCLEOTIDE SEQUENCE [LARGE SCALE GENOMIC DNA]</scope>
    <source>
        <strain evidence="5">CGMCC 1.6981</strain>
    </source>
</reference>
<comment type="similarity">
    <text evidence="1">Belongs to the bacterial solute-binding protein 3 family.</text>
</comment>
<evidence type="ECO:0000313" key="4">
    <source>
        <dbReference type="EMBL" id="SFU83083.1"/>
    </source>
</evidence>
<dbReference type="SUPFAM" id="SSF53850">
    <property type="entry name" value="Periplasmic binding protein-like II"/>
    <property type="match status" value="1"/>
</dbReference>
<dbReference type="NCBIfam" id="TIGR03871">
    <property type="entry name" value="ABC_peri_MoxJ_2"/>
    <property type="match status" value="1"/>
</dbReference>